<feature type="compositionally biased region" description="Basic and acidic residues" evidence="1">
    <location>
        <begin position="172"/>
        <end position="183"/>
    </location>
</feature>
<reference evidence="3 4" key="1">
    <citation type="submission" date="2019-03" db="EMBL/GenBank/DDBJ databases">
        <title>Single cell metagenomics reveals metabolic interactions within the superorganism composed of flagellate Streblomastix strix and complex community of Bacteroidetes bacteria on its surface.</title>
        <authorList>
            <person name="Treitli S.C."/>
            <person name="Kolisko M."/>
            <person name="Husnik F."/>
            <person name="Keeling P."/>
            <person name="Hampl V."/>
        </authorList>
    </citation>
    <scope>NUCLEOTIDE SEQUENCE [LARGE SCALE GENOMIC DNA]</scope>
    <source>
        <strain evidence="3">ST1C</strain>
    </source>
</reference>
<gene>
    <name evidence="3" type="ORF">EZS28_032545</name>
</gene>
<proteinExistence type="predicted"/>
<evidence type="ECO:0000256" key="1">
    <source>
        <dbReference type="SAM" id="MobiDB-lite"/>
    </source>
</evidence>
<dbReference type="EMBL" id="SNRW01014040">
    <property type="protein sequence ID" value="KAA6371927.1"/>
    <property type="molecule type" value="Genomic_DNA"/>
</dbReference>
<dbReference type="Gene3D" id="1.10.3380.30">
    <property type="match status" value="1"/>
</dbReference>
<feature type="compositionally biased region" description="Basic and acidic residues" evidence="1">
    <location>
        <begin position="148"/>
        <end position="165"/>
    </location>
</feature>
<dbReference type="AlphaFoldDB" id="A0A5J4UNC2"/>
<feature type="region of interest" description="Disordered" evidence="1">
    <location>
        <begin position="233"/>
        <end position="260"/>
    </location>
</feature>
<sequence length="383" mass="43998">MGLHWRNGIDALRMVDNREAVEGEKQRCETQLMNDLHQYIELLKKGQYITTDGMITIKGRAACELDQNAFIIMELIADNFFSQISASEAMAAISAFVNTEKGQLYQVEKVYKQKQQQQQEQQQYIYYGNMNKKDREEEKQENIGTGRKKFDGEKQEDGLNEDNKGEINQLDDNEKNEKQKNETQKEFDIDEFFDRLAILHQKLERACLLAALREAEYIYPSISEIIKQQSKDRQVKNEQRDAPQLLDQSNSSTDQHIDPDSISQYEINNSEKDLIYSQQNPFDPPLLDPSLVAVTLRWTEGATFKDACEFSSQDNQNKSIMEGSVIKTLLRTAGLARSIANCARVLGDNRLVEMMNNGENLLLRGIVNNNSLYLSSSKTKEHE</sequence>
<feature type="compositionally biased region" description="Basic and acidic residues" evidence="1">
    <location>
        <begin position="131"/>
        <end position="141"/>
    </location>
</feature>
<protein>
    <recommendedName>
        <fullName evidence="2">ATP-dependent RNA helicase Ski2/MTR4 C-terminal domain-containing protein</fullName>
    </recommendedName>
</protein>
<evidence type="ECO:0000259" key="2">
    <source>
        <dbReference type="SMART" id="SM01142"/>
    </source>
</evidence>
<dbReference type="Proteomes" id="UP000324800">
    <property type="component" value="Unassembled WGS sequence"/>
</dbReference>
<name>A0A5J4UNC2_9EUKA</name>
<accession>A0A5J4UNC2</accession>
<comment type="caution">
    <text evidence="3">The sequence shown here is derived from an EMBL/GenBank/DDBJ whole genome shotgun (WGS) entry which is preliminary data.</text>
</comment>
<dbReference type="OrthoDB" id="64767at2759"/>
<organism evidence="3 4">
    <name type="scientific">Streblomastix strix</name>
    <dbReference type="NCBI Taxonomy" id="222440"/>
    <lineage>
        <taxon>Eukaryota</taxon>
        <taxon>Metamonada</taxon>
        <taxon>Preaxostyla</taxon>
        <taxon>Oxymonadida</taxon>
        <taxon>Streblomastigidae</taxon>
        <taxon>Streblomastix</taxon>
    </lineage>
</organism>
<dbReference type="Pfam" id="PF08148">
    <property type="entry name" value="DSHCT"/>
    <property type="match status" value="2"/>
</dbReference>
<dbReference type="SMART" id="SM01142">
    <property type="entry name" value="DSHCT"/>
    <property type="match status" value="1"/>
</dbReference>
<feature type="domain" description="ATP-dependent RNA helicase Ski2/MTR4 C-terminal" evidence="2">
    <location>
        <begin position="50"/>
        <end position="374"/>
    </location>
</feature>
<evidence type="ECO:0000313" key="4">
    <source>
        <dbReference type="Proteomes" id="UP000324800"/>
    </source>
</evidence>
<dbReference type="InterPro" id="IPR012961">
    <property type="entry name" value="Ski2/MTR4_C"/>
</dbReference>
<feature type="region of interest" description="Disordered" evidence="1">
    <location>
        <begin position="130"/>
        <end position="183"/>
    </location>
</feature>
<evidence type="ECO:0000313" key="3">
    <source>
        <dbReference type="EMBL" id="KAA6371927.1"/>
    </source>
</evidence>